<evidence type="ECO:0008006" key="4">
    <source>
        <dbReference type="Google" id="ProtNLM"/>
    </source>
</evidence>
<name>A0AAN6MG24_9PEZI</name>
<gene>
    <name evidence="2" type="ORF">C8A05DRAFT_18127</name>
</gene>
<proteinExistence type="predicted"/>
<feature type="region of interest" description="Disordered" evidence="1">
    <location>
        <begin position="19"/>
        <end position="93"/>
    </location>
</feature>
<feature type="compositionally biased region" description="Low complexity" evidence="1">
    <location>
        <begin position="310"/>
        <end position="322"/>
    </location>
</feature>
<reference evidence="2" key="2">
    <citation type="submission" date="2023-05" db="EMBL/GenBank/DDBJ databases">
        <authorList>
            <consortium name="Lawrence Berkeley National Laboratory"/>
            <person name="Steindorff A."/>
            <person name="Hensen N."/>
            <person name="Bonometti L."/>
            <person name="Westerberg I."/>
            <person name="Brannstrom I.O."/>
            <person name="Guillou S."/>
            <person name="Cros-Aarteil S."/>
            <person name="Calhoun S."/>
            <person name="Haridas S."/>
            <person name="Kuo A."/>
            <person name="Mondo S."/>
            <person name="Pangilinan J."/>
            <person name="Riley R."/>
            <person name="Labutti K."/>
            <person name="Andreopoulos B."/>
            <person name="Lipzen A."/>
            <person name="Chen C."/>
            <person name="Yanf M."/>
            <person name="Daum C."/>
            <person name="Ng V."/>
            <person name="Clum A."/>
            <person name="Ohm R."/>
            <person name="Martin F."/>
            <person name="Silar P."/>
            <person name="Natvig D."/>
            <person name="Lalanne C."/>
            <person name="Gautier V."/>
            <person name="Ament-Velasquez S.L."/>
            <person name="Kruys A."/>
            <person name="Hutchinson M.I."/>
            <person name="Powell A.J."/>
            <person name="Barry K."/>
            <person name="Miller A.N."/>
            <person name="Grigoriev I.V."/>
            <person name="Debuchy R."/>
            <person name="Gladieux P."/>
            <person name="Thoren M.H."/>
            <person name="Johannesson H."/>
        </authorList>
    </citation>
    <scope>NUCLEOTIDE SEQUENCE</scope>
    <source>
        <strain evidence="2">CBS 103.79</strain>
    </source>
</reference>
<sequence>MTSFRADDAADVVVVASVEETPADWQAVDPLPPPPPDDEDEDEDDATPQFPSLSQLPLDGDTTVEFPRVVTTTADSNKRPSVAPLDHRPKKKRATPLQQLKKVVFNVQMTAQVMLWFQECKEQGLFNSSKKKDYGPAFETVVERCQQAWPQFPWSKKTIAAKYDTERRRYQAFKMLMEGFSGVTYNYDTGLPDASETTWESFLSKNNTKHRDFGWLRRIPLGDRDVYEVVFWRERAAGLDIVEAGDVQEGETQDDDASGCDITALLDSDNDDSDVFGGSTTSSATVSRPVPRRLTAAQRHRLETDPDQTPPRNNDPPIIINNRSRKRARNTDPLGETLFEAAVVMAAPKLPGADALELAIEDIQRLFAETSSAEEIANCCEYLQNNPMRAVGWMKLGLAVKAVYIERWKVGG</sequence>
<feature type="compositionally biased region" description="Acidic residues" evidence="1">
    <location>
        <begin position="36"/>
        <end position="46"/>
    </location>
</feature>
<evidence type="ECO:0000256" key="1">
    <source>
        <dbReference type="SAM" id="MobiDB-lite"/>
    </source>
</evidence>
<dbReference type="EMBL" id="MU855784">
    <property type="protein sequence ID" value="KAK3899443.1"/>
    <property type="molecule type" value="Genomic_DNA"/>
</dbReference>
<organism evidence="2 3">
    <name type="scientific">Staphylotrichum tortipilum</name>
    <dbReference type="NCBI Taxonomy" id="2831512"/>
    <lineage>
        <taxon>Eukaryota</taxon>
        <taxon>Fungi</taxon>
        <taxon>Dikarya</taxon>
        <taxon>Ascomycota</taxon>
        <taxon>Pezizomycotina</taxon>
        <taxon>Sordariomycetes</taxon>
        <taxon>Sordariomycetidae</taxon>
        <taxon>Sordariales</taxon>
        <taxon>Chaetomiaceae</taxon>
        <taxon>Staphylotrichum</taxon>
    </lineage>
</organism>
<evidence type="ECO:0000313" key="3">
    <source>
        <dbReference type="Proteomes" id="UP001303889"/>
    </source>
</evidence>
<keyword evidence="3" id="KW-1185">Reference proteome</keyword>
<accession>A0AAN6MG24</accession>
<feature type="region of interest" description="Disordered" evidence="1">
    <location>
        <begin position="246"/>
        <end position="332"/>
    </location>
</feature>
<feature type="compositionally biased region" description="Acidic residues" evidence="1">
    <location>
        <begin position="246"/>
        <end position="258"/>
    </location>
</feature>
<evidence type="ECO:0000313" key="2">
    <source>
        <dbReference type="EMBL" id="KAK3899443.1"/>
    </source>
</evidence>
<dbReference type="Proteomes" id="UP001303889">
    <property type="component" value="Unassembled WGS sequence"/>
</dbReference>
<reference evidence="2" key="1">
    <citation type="journal article" date="2023" name="Mol. Phylogenet. Evol.">
        <title>Genome-scale phylogeny and comparative genomics of the fungal order Sordariales.</title>
        <authorList>
            <person name="Hensen N."/>
            <person name="Bonometti L."/>
            <person name="Westerberg I."/>
            <person name="Brannstrom I.O."/>
            <person name="Guillou S."/>
            <person name="Cros-Aarteil S."/>
            <person name="Calhoun S."/>
            <person name="Haridas S."/>
            <person name="Kuo A."/>
            <person name="Mondo S."/>
            <person name="Pangilinan J."/>
            <person name="Riley R."/>
            <person name="LaButti K."/>
            <person name="Andreopoulos B."/>
            <person name="Lipzen A."/>
            <person name="Chen C."/>
            <person name="Yan M."/>
            <person name="Daum C."/>
            <person name="Ng V."/>
            <person name="Clum A."/>
            <person name="Steindorff A."/>
            <person name="Ohm R.A."/>
            <person name="Martin F."/>
            <person name="Silar P."/>
            <person name="Natvig D.O."/>
            <person name="Lalanne C."/>
            <person name="Gautier V."/>
            <person name="Ament-Velasquez S.L."/>
            <person name="Kruys A."/>
            <person name="Hutchinson M.I."/>
            <person name="Powell A.J."/>
            <person name="Barry K."/>
            <person name="Miller A.N."/>
            <person name="Grigoriev I.V."/>
            <person name="Debuchy R."/>
            <person name="Gladieux P."/>
            <person name="Hiltunen Thoren M."/>
            <person name="Johannesson H."/>
        </authorList>
    </citation>
    <scope>NUCLEOTIDE SEQUENCE</scope>
    <source>
        <strain evidence="2">CBS 103.79</strain>
    </source>
</reference>
<comment type="caution">
    <text evidence="2">The sequence shown here is derived from an EMBL/GenBank/DDBJ whole genome shotgun (WGS) entry which is preliminary data.</text>
</comment>
<protein>
    <recommendedName>
        <fullName evidence="4">Myb/SANT-like domain-containing protein</fullName>
    </recommendedName>
</protein>
<dbReference type="AlphaFoldDB" id="A0AAN6MG24"/>